<keyword evidence="1" id="KW-1133">Transmembrane helix</keyword>
<evidence type="ECO:0000313" key="3">
    <source>
        <dbReference type="RefSeq" id="XP_002735940.1"/>
    </source>
</evidence>
<evidence type="ECO:0000256" key="1">
    <source>
        <dbReference type="SAM" id="Phobius"/>
    </source>
</evidence>
<keyword evidence="1" id="KW-0812">Transmembrane</keyword>
<keyword evidence="1" id="KW-0472">Membrane</keyword>
<dbReference type="Proteomes" id="UP000694865">
    <property type="component" value="Unplaced"/>
</dbReference>
<dbReference type="CDD" id="cd22190">
    <property type="entry name" value="PGAP4"/>
    <property type="match status" value="1"/>
</dbReference>
<accession>A0ABM0GRT6</accession>
<organism evidence="2 3">
    <name type="scientific">Saccoglossus kowalevskii</name>
    <name type="common">Acorn worm</name>
    <dbReference type="NCBI Taxonomy" id="10224"/>
    <lineage>
        <taxon>Eukaryota</taxon>
        <taxon>Metazoa</taxon>
        <taxon>Hemichordata</taxon>
        <taxon>Enteropneusta</taxon>
        <taxon>Harrimaniidae</taxon>
        <taxon>Saccoglossus</taxon>
    </lineage>
</organism>
<evidence type="ECO:0000313" key="2">
    <source>
        <dbReference type="Proteomes" id="UP000694865"/>
    </source>
</evidence>
<dbReference type="GeneID" id="100377327"/>
<proteinExistence type="predicted"/>
<name>A0ABM0GRT6_SACKO</name>
<dbReference type="PANTHER" id="PTHR31410:SF1">
    <property type="entry name" value="POST-GPI ATTACHMENT TO PROTEINS FACTOR 4"/>
    <property type="match status" value="1"/>
</dbReference>
<gene>
    <name evidence="3" type="primary">LOC100377327</name>
</gene>
<dbReference type="InterPro" id="IPR029675">
    <property type="entry name" value="PGAP4"/>
</dbReference>
<feature type="transmembrane region" description="Helical" evidence="1">
    <location>
        <begin position="290"/>
        <end position="308"/>
    </location>
</feature>
<sequence>MGRLGREAQERRVVRHFAFLYGIVFIIVLPYLCYDFPFSNYYRLLRRDVDGLVHSYIGRRNEAAYKAHQYFSDSGDKLRRMFQSEKESPWLAVGIITIKRHVKDKQYRSFKPQFVLEVAARVSQVLEKYPQRNNVVLRICNVESNPDDNTEALFISHYIPTFFKPVTVAFNNTYEKEKRDYMFCLREMSRLGPKYILLLEDDALIDWNFFSILREVMESKIENRYRRGELQSLEVANLGQVKLYFPEKVDGYSWDRACIVELFSVGCVGGMIIACLYEACSSPLRHRARTLVAILSFTFVVMAAFSIGRPHMLSFRRFSSVLHFLGPGPSCCTPAVLYPMHSATVVLDRFDSPLSQTSSSRAPLDLLISVHLGIMYRFDNYRIFPNLVEHLSIFSTLRELQEDPRDLFPLRS</sequence>
<keyword evidence="2" id="KW-1185">Reference proteome</keyword>
<protein>
    <submittedName>
        <fullName evidence="3">Transmembrane protein 246-like</fullName>
    </submittedName>
</protein>
<feature type="transmembrane region" description="Helical" evidence="1">
    <location>
        <begin position="12"/>
        <end position="32"/>
    </location>
</feature>
<dbReference type="PANTHER" id="PTHR31410">
    <property type="entry name" value="TRANSMEMBRANE PROTEIN 246"/>
    <property type="match status" value="1"/>
</dbReference>
<reference evidence="3" key="1">
    <citation type="submission" date="2025-08" db="UniProtKB">
        <authorList>
            <consortium name="RefSeq"/>
        </authorList>
    </citation>
    <scope>IDENTIFICATION</scope>
    <source>
        <tissue evidence="3">Testes</tissue>
    </source>
</reference>
<dbReference type="RefSeq" id="XP_002735940.1">
    <property type="nucleotide sequence ID" value="XM_002735894.1"/>
</dbReference>